<dbReference type="GeneID" id="121143246"/>
<proteinExistence type="predicted"/>
<evidence type="ECO:0000313" key="3">
    <source>
        <dbReference type="RefSeq" id="XP_040610640.1"/>
    </source>
</evidence>
<accession>A0ABM2Y718</accession>
<name>A0ABM2Y718_MESAU</name>
<feature type="region of interest" description="Disordered" evidence="1">
    <location>
        <begin position="24"/>
        <end position="225"/>
    </location>
</feature>
<evidence type="ECO:0000313" key="2">
    <source>
        <dbReference type="Proteomes" id="UP000886700"/>
    </source>
</evidence>
<gene>
    <name evidence="3" type="primary">LOC121143246</name>
</gene>
<dbReference type="Proteomes" id="UP000886700">
    <property type="component" value="Unplaced"/>
</dbReference>
<dbReference type="RefSeq" id="XP_040610640.1">
    <property type="nucleotide sequence ID" value="XM_040754706.1"/>
</dbReference>
<feature type="compositionally biased region" description="Polar residues" evidence="1">
    <location>
        <begin position="50"/>
        <end position="59"/>
    </location>
</feature>
<protein>
    <submittedName>
        <fullName evidence="3">Translation initiation factor IF-2-like</fullName>
    </submittedName>
</protein>
<keyword evidence="2" id="KW-1185">Reference proteome</keyword>
<feature type="compositionally biased region" description="Basic residues" evidence="1">
    <location>
        <begin position="110"/>
        <end position="124"/>
    </location>
</feature>
<organism evidence="2 3">
    <name type="scientific">Mesocricetus auratus</name>
    <name type="common">Golden hamster</name>
    <dbReference type="NCBI Taxonomy" id="10036"/>
    <lineage>
        <taxon>Eukaryota</taxon>
        <taxon>Metazoa</taxon>
        <taxon>Chordata</taxon>
        <taxon>Craniata</taxon>
        <taxon>Vertebrata</taxon>
        <taxon>Euteleostomi</taxon>
        <taxon>Mammalia</taxon>
        <taxon>Eutheria</taxon>
        <taxon>Euarchontoglires</taxon>
        <taxon>Glires</taxon>
        <taxon>Rodentia</taxon>
        <taxon>Myomorpha</taxon>
        <taxon>Muroidea</taxon>
        <taxon>Cricetidae</taxon>
        <taxon>Cricetinae</taxon>
        <taxon>Mesocricetus</taxon>
    </lineage>
</organism>
<sequence length="225" mass="23104">MLAGEGVAQVSWLLTRPARTVQVMVPAGSGSPPPMQRQPVSHPGPAGTFKRSTATSSRTPEAIHPDLSPPQANAKAGNGARRQLCGGPPPGPDPQEGGCGPRQGLPGLRGPRRRRAGPGLKGRRLPGPGRRGRLRTEARGPAQFSPPLSSRRPRSASLRAARSRHSPRAATPSQQPSAPEVASTRRPQPAACCGAGTGPIRNQVRAEEGGAAPDGSLAPPTSAPP</sequence>
<evidence type="ECO:0000256" key="1">
    <source>
        <dbReference type="SAM" id="MobiDB-lite"/>
    </source>
</evidence>
<feature type="compositionally biased region" description="Low complexity" evidence="1">
    <location>
        <begin position="145"/>
        <end position="160"/>
    </location>
</feature>
<reference evidence="3" key="1">
    <citation type="submission" date="2025-08" db="UniProtKB">
        <authorList>
            <consortium name="RefSeq"/>
        </authorList>
    </citation>
    <scope>IDENTIFICATION</scope>
    <source>
        <tissue evidence="3">Liver</tissue>
    </source>
</reference>